<feature type="compositionally biased region" description="Polar residues" evidence="1">
    <location>
        <begin position="131"/>
        <end position="142"/>
    </location>
</feature>
<dbReference type="GO" id="GO:0042277">
    <property type="term" value="F:peptide binding"/>
    <property type="evidence" value="ECO:0007669"/>
    <property type="project" value="TreeGrafter"/>
</dbReference>
<dbReference type="InterPro" id="IPR001930">
    <property type="entry name" value="Peptidase_M1"/>
</dbReference>
<dbReference type="SUPFAM" id="SSF63737">
    <property type="entry name" value="Leukotriene A4 hydrolase N-terminal domain"/>
    <property type="match status" value="1"/>
</dbReference>
<proteinExistence type="predicted"/>
<evidence type="ECO:0000256" key="1">
    <source>
        <dbReference type="SAM" id="MobiDB-lite"/>
    </source>
</evidence>
<feature type="region of interest" description="Disordered" evidence="1">
    <location>
        <begin position="67"/>
        <end position="89"/>
    </location>
</feature>
<feature type="non-terminal residue" evidence="3">
    <location>
        <position position="368"/>
    </location>
</feature>
<dbReference type="PANTHER" id="PTHR11533">
    <property type="entry name" value="PROTEASE M1 ZINC METALLOPROTEASE"/>
    <property type="match status" value="1"/>
</dbReference>
<dbReference type="PANTHER" id="PTHR11533:SF174">
    <property type="entry name" value="PUROMYCIN-SENSITIVE AMINOPEPTIDASE-RELATED"/>
    <property type="match status" value="1"/>
</dbReference>
<dbReference type="PRINTS" id="PR00756">
    <property type="entry name" value="ALADIPTASE"/>
</dbReference>
<dbReference type="AlphaFoldDB" id="A0A2G5B761"/>
<feature type="compositionally biased region" description="Polar residues" evidence="1">
    <location>
        <begin position="13"/>
        <end position="32"/>
    </location>
</feature>
<feature type="region of interest" description="Disordered" evidence="1">
    <location>
        <begin position="107"/>
        <end position="151"/>
    </location>
</feature>
<feature type="region of interest" description="Disordered" evidence="1">
    <location>
        <begin position="1"/>
        <end position="43"/>
    </location>
</feature>
<dbReference type="InterPro" id="IPR050344">
    <property type="entry name" value="Peptidase_M1_aminopeptidases"/>
</dbReference>
<keyword evidence="4" id="KW-1185">Reference proteome</keyword>
<dbReference type="EMBL" id="KZ303516">
    <property type="protein sequence ID" value="PIA14567.1"/>
    <property type="molecule type" value="Genomic_DNA"/>
</dbReference>
<dbReference type="GO" id="GO:0043171">
    <property type="term" value="P:peptide catabolic process"/>
    <property type="evidence" value="ECO:0007669"/>
    <property type="project" value="TreeGrafter"/>
</dbReference>
<evidence type="ECO:0000313" key="3">
    <source>
        <dbReference type="EMBL" id="PIA14567.1"/>
    </source>
</evidence>
<dbReference type="Gene3D" id="2.60.40.1730">
    <property type="entry name" value="tricorn interacting facor f3 domain"/>
    <property type="match status" value="1"/>
</dbReference>
<dbReference type="STRING" id="763665.A0A2G5B761"/>
<dbReference type="Pfam" id="PF17900">
    <property type="entry name" value="Peptidase_M1_N"/>
    <property type="match status" value="1"/>
</dbReference>
<gene>
    <name evidence="3" type="ORF">COEREDRAFT_76294</name>
</gene>
<dbReference type="GO" id="GO:0005737">
    <property type="term" value="C:cytoplasm"/>
    <property type="evidence" value="ECO:0007669"/>
    <property type="project" value="TreeGrafter"/>
</dbReference>
<dbReference type="GO" id="GO:0006508">
    <property type="term" value="P:proteolysis"/>
    <property type="evidence" value="ECO:0007669"/>
    <property type="project" value="InterPro"/>
</dbReference>
<dbReference type="OrthoDB" id="10031169at2759"/>
<organism evidence="3 4">
    <name type="scientific">Coemansia reversa (strain ATCC 12441 / NRRL 1564)</name>
    <dbReference type="NCBI Taxonomy" id="763665"/>
    <lineage>
        <taxon>Eukaryota</taxon>
        <taxon>Fungi</taxon>
        <taxon>Fungi incertae sedis</taxon>
        <taxon>Zoopagomycota</taxon>
        <taxon>Kickxellomycotina</taxon>
        <taxon>Kickxellomycetes</taxon>
        <taxon>Kickxellales</taxon>
        <taxon>Kickxellaceae</taxon>
        <taxon>Coemansia</taxon>
    </lineage>
</organism>
<evidence type="ECO:0000313" key="4">
    <source>
        <dbReference type="Proteomes" id="UP000242474"/>
    </source>
</evidence>
<dbReference type="Proteomes" id="UP000242474">
    <property type="component" value="Unassembled WGS sequence"/>
</dbReference>
<dbReference type="GO" id="GO:0016020">
    <property type="term" value="C:membrane"/>
    <property type="evidence" value="ECO:0007669"/>
    <property type="project" value="TreeGrafter"/>
</dbReference>
<feature type="compositionally biased region" description="Polar residues" evidence="1">
    <location>
        <begin position="77"/>
        <end position="89"/>
    </location>
</feature>
<sequence length="368" mass="39293">MALKPDISALGAGNSNANSDVVSSEHNPTTPSDADPTNDVHSANAVYAGNSSFASVEDCCVPPTRAKAISGDIPQQDPASPQQDTSSLPQPLMASACVASTEAGHAEKTAMAGNSSANQTHRKKIAKESGVTATTEAPITGSTDDDSTHRHASDLLPTNLLPTHYDIYLHPDMLSGKVSGSVTIDLLVNRPTDVIVLHSKCIEIESVTIYQSNAVVATVGASAVIYNTAMETASICLPLVLGDSKQSHLPSKTKITIAFEAAISHSMYGLYRCRYRDRSGKPAHMLVTQFQAKCARMVFPCWDEPAIKAHFTLTLTVPENFTALSNMPITRTERLNAELKTVYFQCSPRMSTYLLAIVAGELAYIEAP</sequence>
<dbReference type="InterPro" id="IPR042097">
    <property type="entry name" value="Aminopeptidase_N-like_N_sf"/>
</dbReference>
<accession>A0A2G5B761</accession>
<feature type="domain" description="Aminopeptidase N-like N-terminal" evidence="2">
    <location>
        <begin position="162"/>
        <end position="354"/>
    </location>
</feature>
<protein>
    <submittedName>
        <fullName evidence="3">Leukotriene A4 hydrolase N-terminal domain-containing protein</fullName>
    </submittedName>
</protein>
<dbReference type="GO" id="GO:0070006">
    <property type="term" value="F:metalloaminopeptidase activity"/>
    <property type="evidence" value="ECO:0007669"/>
    <property type="project" value="TreeGrafter"/>
</dbReference>
<dbReference type="GO" id="GO:0005615">
    <property type="term" value="C:extracellular space"/>
    <property type="evidence" value="ECO:0007669"/>
    <property type="project" value="TreeGrafter"/>
</dbReference>
<dbReference type="GO" id="GO:0008270">
    <property type="term" value="F:zinc ion binding"/>
    <property type="evidence" value="ECO:0007669"/>
    <property type="project" value="TreeGrafter"/>
</dbReference>
<reference evidence="3 4" key="1">
    <citation type="journal article" date="2015" name="Genome Biol. Evol.">
        <title>Phylogenomic analyses indicate that early fungi evolved digesting cell walls of algal ancestors of land plants.</title>
        <authorList>
            <person name="Chang Y."/>
            <person name="Wang S."/>
            <person name="Sekimoto S."/>
            <person name="Aerts A.L."/>
            <person name="Choi C."/>
            <person name="Clum A."/>
            <person name="LaButti K.M."/>
            <person name="Lindquist E.A."/>
            <person name="Yee Ngan C."/>
            <person name="Ohm R.A."/>
            <person name="Salamov A.A."/>
            <person name="Grigoriev I.V."/>
            <person name="Spatafora J.W."/>
            <person name="Berbee M.L."/>
        </authorList>
    </citation>
    <scope>NUCLEOTIDE SEQUENCE [LARGE SCALE GENOMIC DNA]</scope>
    <source>
        <strain evidence="3 4">NRRL 1564</strain>
    </source>
</reference>
<evidence type="ECO:0000259" key="2">
    <source>
        <dbReference type="Pfam" id="PF17900"/>
    </source>
</evidence>
<dbReference type="InterPro" id="IPR045357">
    <property type="entry name" value="Aminopeptidase_N-like_N"/>
</dbReference>
<keyword evidence="3" id="KW-0378">Hydrolase</keyword>
<name>A0A2G5B761_COERN</name>